<keyword evidence="1" id="KW-0732">Signal</keyword>
<name>A0A4V1IVW6_9FUNG</name>
<sequence>MRFISLSGATATVALASLALVGSLASAASVPSQGRVATAEDLAALKQHLGDYFQLQPRPALAKPKDSTPIYQREKSGNFFAVELYTPGGYLQRELTVMTTTKLGGIRHVEIADYNEGSRSDKLNNSLDVEYDESEKQAVSYKLKTQKGTMSATVQKNADNTNDLNVTLQPGGKTFTLKNVPLWDGKTPLFSNGKA</sequence>
<evidence type="ECO:0000256" key="1">
    <source>
        <dbReference type="SAM" id="SignalP"/>
    </source>
</evidence>
<feature type="chain" id="PRO_5020842164" evidence="1">
    <location>
        <begin position="28"/>
        <end position="195"/>
    </location>
</feature>
<gene>
    <name evidence="2" type="ORF">THASP1DRAFT_32674</name>
</gene>
<protein>
    <submittedName>
        <fullName evidence="2">Uncharacterized protein</fullName>
    </submittedName>
</protein>
<feature type="signal peptide" evidence="1">
    <location>
        <begin position="1"/>
        <end position="27"/>
    </location>
</feature>
<keyword evidence="3" id="KW-1185">Reference proteome</keyword>
<organism evidence="2 3">
    <name type="scientific">Thamnocephalis sphaerospora</name>
    <dbReference type="NCBI Taxonomy" id="78915"/>
    <lineage>
        <taxon>Eukaryota</taxon>
        <taxon>Fungi</taxon>
        <taxon>Fungi incertae sedis</taxon>
        <taxon>Zoopagomycota</taxon>
        <taxon>Zoopagomycotina</taxon>
        <taxon>Zoopagomycetes</taxon>
        <taxon>Zoopagales</taxon>
        <taxon>Sigmoideomycetaceae</taxon>
        <taxon>Thamnocephalis</taxon>
    </lineage>
</organism>
<dbReference type="EMBL" id="KZ993115">
    <property type="protein sequence ID" value="RKP05489.1"/>
    <property type="molecule type" value="Genomic_DNA"/>
</dbReference>
<evidence type="ECO:0000313" key="3">
    <source>
        <dbReference type="Proteomes" id="UP000271241"/>
    </source>
</evidence>
<evidence type="ECO:0000313" key="2">
    <source>
        <dbReference type="EMBL" id="RKP05489.1"/>
    </source>
</evidence>
<dbReference type="Proteomes" id="UP000271241">
    <property type="component" value="Unassembled WGS sequence"/>
</dbReference>
<proteinExistence type="predicted"/>
<reference evidence="3" key="1">
    <citation type="journal article" date="2018" name="Nat. Microbiol.">
        <title>Leveraging single-cell genomics to expand the fungal tree of life.</title>
        <authorList>
            <person name="Ahrendt S.R."/>
            <person name="Quandt C.A."/>
            <person name="Ciobanu D."/>
            <person name="Clum A."/>
            <person name="Salamov A."/>
            <person name="Andreopoulos B."/>
            <person name="Cheng J.F."/>
            <person name="Woyke T."/>
            <person name="Pelin A."/>
            <person name="Henrissat B."/>
            <person name="Reynolds N.K."/>
            <person name="Benny G.L."/>
            <person name="Smith M.E."/>
            <person name="James T.Y."/>
            <person name="Grigoriev I.V."/>
        </authorList>
    </citation>
    <scope>NUCLEOTIDE SEQUENCE [LARGE SCALE GENOMIC DNA]</scope>
    <source>
        <strain evidence="3">RSA 1356</strain>
    </source>
</reference>
<accession>A0A4V1IVW6</accession>
<dbReference type="AlphaFoldDB" id="A0A4V1IVW6"/>